<dbReference type="EMBL" id="MTKT01001932">
    <property type="protein sequence ID" value="OWM83238.1"/>
    <property type="molecule type" value="Genomic_DNA"/>
</dbReference>
<dbReference type="AlphaFoldDB" id="A0A218XEK3"/>
<evidence type="ECO:0000313" key="3">
    <source>
        <dbReference type="Proteomes" id="UP000197138"/>
    </source>
</evidence>
<feature type="compositionally biased region" description="Basic residues" evidence="1">
    <location>
        <begin position="118"/>
        <end position="137"/>
    </location>
</feature>
<protein>
    <submittedName>
        <fullName evidence="2">Uncharacterized protein</fullName>
    </submittedName>
</protein>
<gene>
    <name evidence="2" type="ORF">CDL15_Pgr012719</name>
</gene>
<feature type="region of interest" description="Disordered" evidence="1">
    <location>
        <begin position="102"/>
        <end position="137"/>
    </location>
</feature>
<evidence type="ECO:0000256" key="1">
    <source>
        <dbReference type="SAM" id="MobiDB-lite"/>
    </source>
</evidence>
<name>A0A218XEK3_PUNGR</name>
<accession>A0A218XEK3</accession>
<evidence type="ECO:0000313" key="2">
    <source>
        <dbReference type="EMBL" id="OWM83238.1"/>
    </source>
</evidence>
<dbReference type="Proteomes" id="UP000197138">
    <property type="component" value="Unassembled WGS sequence"/>
</dbReference>
<proteinExistence type="predicted"/>
<reference evidence="3" key="1">
    <citation type="journal article" date="2017" name="Plant J.">
        <title>The pomegranate (Punica granatum L.) genome and the genomics of punicalagin biosynthesis.</title>
        <authorList>
            <person name="Qin G."/>
            <person name="Xu C."/>
            <person name="Ming R."/>
            <person name="Tang H."/>
            <person name="Guyot R."/>
            <person name="Kramer E.M."/>
            <person name="Hu Y."/>
            <person name="Yi X."/>
            <person name="Qi Y."/>
            <person name="Xu X."/>
            <person name="Gao Z."/>
            <person name="Pan H."/>
            <person name="Jian J."/>
            <person name="Tian Y."/>
            <person name="Yue Z."/>
            <person name="Xu Y."/>
        </authorList>
    </citation>
    <scope>NUCLEOTIDE SEQUENCE [LARGE SCALE GENOMIC DNA]</scope>
    <source>
        <strain evidence="3">cv. Dabenzi</strain>
    </source>
</reference>
<organism evidence="2 3">
    <name type="scientific">Punica granatum</name>
    <name type="common">Pomegranate</name>
    <dbReference type="NCBI Taxonomy" id="22663"/>
    <lineage>
        <taxon>Eukaryota</taxon>
        <taxon>Viridiplantae</taxon>
        <taxon>Streptophyta</taxon>
        <taxon>Embryophyta</taxon>
        <taxon>Tracheophyta</taxon>
        <taxon>Spermatophyta</taxon>
        <taxon>Magnoliopsida</taxon>
        <taxon>eudicotyledons</taxon>
        <taxon>Gunneridae</taxon>
        <taxon>Pentapetalae</taxon>
        <taxon>rosids</taxon>
        <taxon>malvids</taxon>
        <taxon>Myrtales</taxon>
        <taxon>Lythraceae</taxon>
        <taxon>Punica</taxon>
    </lineage>
</organism>
<comment type="caution">
    <text evidence="2">The sequence shown here is derived from an EMBL/GenBank/DDBJ whole genome shotgun (WGS) entry which is preliminary data.</text>
</comment>
<sequence length="137" mass="14995">MIELEAGQGIKGAEGCGSARVEEKAETRNRVRDSISELVVSRELGLGCGRAEDSAVGELKGKLMWEPRVAGVSCEPGVRDFSRNPPAVVFLIFSGASRERANEREPLASFPPSPPQSARKKKKENNRIRARFSPKFL</sequence>